<reference evidence="3 4" key="1">
    <citation type="submission" date="2016-09" db="EMBL/GenBank/DDBJ databases">
        <title>Chromobacterium muskegensis sp. nov., an insecticidal bacterium isolated from Sphagnum bogs.</title>
        <authorList>
            <person name="Sparks M.E."/>
            <person name="Blackburn M.B."/>
            <person name="Gundersen-Rindal D.E."/>
            <person name="Mitchell A."/>
            <person name="Farrar R."/>
            <person name="Kuhar D."/>
        </authorList>
    </citation>
    <scope>NUCLEOTIDE SEQUENCE [LARGE SCALE GENOMIC DNA]</scope>
    <source>
        <strain evidence="3 4">14B-1</strain>
    </source>
</reference>
<feature type="region of interest" description="Disordered" evidence="1">
    <location>
        <begin position="90"/>
        <end position="113"/>
    </location>
</feature>
<comment type="caution">
    <text evidence="3">The sequence shown here is derived from an EMBL/GenBank/DDBJ whole genome shotgun (WGS) entry which is preliminary data.</text>
</comment>
<dbReference type="InterPro" id="IPR005151">
    <property type="entry name" value="Tail-specific_protease"/>
</dbReference>
<name>A0ABX3C8J3_9NEIS</name>
<evidence type="ECO:0000259" key="2">
    <source>
        <dbReference type="Pfam" id="PF03572"/>
    </source>
</evidence>
<evidence type="ECO:0000256" key="1">
    <source>
        <dbReference type="SAM" id="MobiDB-lite"/>
    </source>
</evidence>
<organism evidence="3 4">
    <name type="scientific">Chromobacterium sphagni</name>
    <dbReference type="NCBI Taxonomy" id="1903179"/>
    <lineage>
        <taxon>Bacteria</taxon>
        <taxon>Pseudomonadati</taxon>
        <taxon>Pseudomonadota</taxon>
        <taxon>Betaproteobacteria</taxon>
        <taxon>Neisseriales</taxon>
        <taxon>Chromobacteriaceae</taxon>
        <taxon>Chromobacterium</taxon>
    </lineage>
</organism>
<dbReference type="Pfam" id="PF03572">
    <property type="entry name" value="Peptidase_S41"/>
    <property type="match status" value="1"/>
</dbReference>
<protein>
    <recommendedName>
        <fullName evidence="2">Tail specific protease domain-containing protein</fullName>
    </recommendedName>
</protein>
<evidence type="ECO:0000313" key="4">
    <source>
        <dbReference type="Proteomes" id="UP000180280"/>
    </source>
</evidence>
<dbReference type="InterPro" id="IPR029045">
    <property type="entry name" value="ClpP/crotonase-like_dom_sf"/>
</dbReference>
<evidence type="ECO:0000313" key="3">
    <source>
        <dbReference type="EMBL" id="OHX17795.1"/>
    </source>
</evidence>
<gene>
    <name evidence="3" type="ORF">BI344_20545</name>
</gene>
<dbReference type="Gene3D" id="3.90.226.10">
    <property type="entry name" value="2-enoyl-CoA Hydratase, Chain A, domain 1"/>
    <property type="match status" value="1"/>
</dbReference>
<dbReference type="Proteomes" id="UP000180280">
    <property type="component" value="Unassembled WGS sequence"/>
</dbReference>
<proteinExistence type="predicted"/>
<feature type="compositionally biased region" description="Polar residues" evidence="1">
    <location>
        <begin position="92"/>
        <end position="107"/>
    </location>
</feature>
<dbReference type="EMBL" id="MKCT01000062">
    <property type="protein sequence ID" value="OHX17795.1"/>
    <property type="molecule type" value="Genomic_DNA"/>
</dbReference>
<feature type="domain" description="Tail specific protease" evidence="2">
    <location>
        <begin position="215"/>
        <end position="419"/>
    </location>
</feature>
<dbReference type="SUPFAM" id="SSF52096">
    <property type="entry name" value="ClpP/crotonase"/>
    <property type="match status" value="1"/>
</dbReference>
<sequence>MLVLPIQQGCASANSAPAFDRAAWQQDYHLLKQTLQQRYSHLAWMASPQSGIDLPALDRQTQTALQQAHDDNAARQAIVGFQQGFHDGHFSLLTSTPNSPETGSSNEPKLRAPLQDDKLDGCAALGYEQDSKIAFSLPFETLPGFHLTSDGLSEAMRSGLADLGQAGKAAVLRIPTFSPKGYPLECQRVWQSAVRQAGKFDSEKLFNLTYQSWFATLGQRLGRLRAAGADTLILDVGDNSGGNDSGDAMARLLTDKTVRSAPLWMVRNKAGKAYLDQWISDLTRDLPDSANATDKARLQGLLQDFRQKRAELDSQPSEDMGWVWREQRRWAPRASYSRLIAAGYASGAVDHLEPGSYSQAVAETLFWPAQTEKLKGSWLGRVYIVTNQKTYSAAEMFVAVSRDNQVAKIVGVRTGGDGCGFMTPSDPLLLPHSKLRFRIPDCVRQRADGGDEVAGILPDLPLQAREGESRRALAQRTLQAIAADILAQP</sequence>
<keyword evidence="4" id="KW-1185">Reference proteome</keyword>
<accession>A0ABX3C8J3</accession>